<comment type="caution">
    <text evidence="4">The sequence shown here is derived from an EMBL/GenBank/DDBJ whole genome shotgun (WGS) entry which is preliminary data.</text>
</comment>
<dbReference type="Pfam" id="PF25917">
    <property type="entry name" value="BSH_RND"/>
    <property type="match status" value="1"/>
</dbReference>
<sequence length="357" mass="39478">MTRIVGYVLIALLFCNCKNEKTDFEEVSPTSNSASNPQVSVQVIEDQDFQQQILANGKVEAFKKGELRFNTGNRIAKINIRNGQRVRQGDILAYLDNDLLKNEVDRAQIALEKAEAQLVEEKINFGVSKLEESEINPKVLKNIKFKSGVQEAINVLENSRLLYDQTILRAPFSGVVANLDSRVGNFITSGDVFCTLISDDSMEVSFRVLEGELGAISLDQEVSIQPFNNAGDVSYTGKINEINPLIDQNGLIAIKALITSKEIQLYDGMNVKVLINYPIQDVVVVPKQALVLRSNREVVFTVDKGLSKWNYVTVAGENSSHYAIKEGVNVGDTIIVSGNLNLSHDARVNSTLVKENN</sequence>
<keyword evidence="5" id="KW-1185">Reference proteome</keyword>
<dbReference type="Gene3D" id="2.40.30.170">
    <property type="match status" value="1"/>
</dbReference>
<keyword evidence="2" id="KW-0175">Coiled coil</keyword>
<evidence type="ECO:0000259" key="3">
    <source>
        <dbReference type="Pfam" id="PF25917"/>
    </source>
</evidence>
<dbReference type="InterPro" id="IPR058625">
    <property type="entry name" value="MdtA-like_BSH"/>
</dbReference>
<name>A0ABV9HWL2_9FLAO</name>
<evidence type="ECO:0000256" key="2">
    <source>
        <dbReference type="SAM" id="Coils"/>
    </source>
</evidence>
<dbReference type="PANTHER" id="PTHR30469:SF15">
    <property type="entry name" value="HLYD FAMILY OF SECRETION PROTEINS"/>
    <property type="match status" value="1"/>
</dbReference>
<dbReference type="NCBIfam" id="TIGR01730">
    <property type="entry name" value="RND_mfp"/>
    <property type="match status" value="1"/>
</dbReference>
<feature type="coiled-coil region" evidence="2">
    <location>
        <begin position="97"/>
        <end position="124"/>
    </location>
</feature>
<dbReference type="Proteomes" id="UP001596043">
    <property type="component" value="Unassembled WGS sequence"/>
</dbReference>
<reference evidence="5" key="1">
    <citation type="journal article" date="2019" name="Int. J. Syst. Evol. Microbiol.">
        <title>The Global Catalogue of Microorganisms (GCM) 10K type strain sequencing project: providing services to taxonomists for standard genome sequencing and annotation.</title>
        <authorList>
            <consortium name="The Broad Institute Genomics Platform"/>
            <consortium name="The Broad Institute Genome Sequencing Center for Infectious Disease"/>
            <person name="Wu L."/>
            <person name="Ma J."/>
        </authorList>
    </citation>
    <scope>NUCLEOTIDE SEQUENCE [LARGE SCALE GENOMIC DNA]</scope>
    <source>
        <strain evidence="5">YJ-61-S</strain>
    </source>
</reference>
<dbReference type="Gene3D" id="2.40.50.100">
    <property type="match status" value="1"/>
</dbReference>
<dbReference type="EMBL" id="JBHSFV010000006">
    <property type="protein sequence ID" value="MFC4634547.1"/>
    <property type="molecule type" value="Genomic_DNA"/>
</dbReference>
<comment type="similarity">
    <text evidence="1">Belongs to the membrane fusion protein (MFP) (TC 8.A.1) family.</text>
</comment>
<dbReference type="RefSeq" id="WP_379978907.1">
    <property type="nucleotide sequence ID" value="NZ_JBHSFV010000006.1"/>
</dbReference>
<evidence type="ECO:0000256" key="1">
    <source>
        <dbReference type="ARBA" id="ARBA00009477"/>
    </source>
</evidence>
<evidence type="ECO:0000313" key="4">
    <source>
        <dbReference type="EMBL" id="MFC4634547.1"/>
    </source>
</evidence>
<dbReference type="PANTHER" id="PTHR30469">
    <property type="entry name" value="MULTIDRUG RESISTANCE PROTEIN MDTA"/>
    <property type="match status" value="1"/>
</dbReference>
<dbReference type="SUPFAM" id="SSF111369">
    <property type="entry name" value="HlyD-like secretion proteins"/>
    <property type="match status" value="1"/>
</dbReference>
<gene>
    <name evidence="4" type="ORF">ACFO3O_11550</name>
</gene>
<dbReference type="Gene3D" id="2.40.420.20">
    <property type="match status" value="1"/>
</dbReference>
<protein>
    <submittedName>
        <fullName evidence="4">Efflux RND transporter periplasmic adaptor subunit</fullName>
    </submittedName>
</protein>
<proteinExistence type="inferred from homology"/>
<feature type="domain" description="Multidrug resistance protein MdtA-like barrel-sandwich hybrid" evidence="3">
    <location>
        <begin position="74"/>
        <end position="191"/>
    </location>
</feature>
<dbReference type="InterPro" id="IPR006143">
    <property type="entry name" value="RND_pump_MFP"/>
</dbReference>
<dbReference type="Gene3D" id="1.10.287.470">
    <property type="entry name" value="Helix hairpin bin"/>
    <property type="match status" value="1"/>
</dbReference>
<accession>A0ABV9HWL2</accession>
<evidence type="ECO:0000313" key="5">
    <source>
        <dbReference type="Proteomes" id="UP001596043"/>
    </source>
</evidence>
<organism evidence="4 5">
    <name type="scientific">Dokdonia ponticola</name>
    <dbReference type="NCBI Taxonomy" id="2041041"/>
    <lineage>
        <taxon>Bacteria</taxon>
        <taxon>Pseudomonadati</taxon>
        <taxon>Bacteroidota</taxon>
        <taxon>Flavobacteriia</taxon>
        <taxon>Flavobacteriales</taxon>
        <taxon>Flavobacteriaceae</taxon>
        <taxon>Dokdonia</taxon>
    </lineage>
</organism>